<dbReference type="PANTHER" id="PTHR28293">
    <property type="entry name" value="NUCLEAR RIM PROTEIN 1"/>
    <property type="match status" value="1"/>
</dbReference>
<evidence type="ECO:0000256" key="4">
    <source>
        <dbReference type="ARBA" id="ARBA00023136"/>
    </source>
</evidence>
<dbReference type="Proteomes" id="UP000053424">
    <property type="component" value="Unassembled WGS sequence"/>
</dbReference>
<name>A0A0C3CYA6_HEBCY</name>
<keyword evidence="3 6" id="KW-1133">Transmembrane helix</keyword>
<keyword evidence="2 6" id="KW-0812">Transmembrane</keyword>
<keyword evidence="4 6" id="KW-0472">Membrane</keyword>
<organism evidence="7 8">
    <name type="scientific">Hebeloma cylindrosporum</name>
    <dbReference type="NCBI Taxonomy" id="76867"/>
    <lineage>
        <taxon>Eukaryota</taxon>
        <taxon>Fungi</taxon>
        <taxon>Dikarya</taxon>
        <taxon>Basidiomycota</taxon>
        <taxon>Agaricomycotina</taxon>
        <taxon>Agaricomycetes</taxon>
        <taxon>Agaricomycetidae</taxon>
        <taxon>Agaricales</taxon>
        <taxon>Agaricineae</taxon>
        <taxon>Hymenogastraceae</taxon>
        <taxon>Hebeloma</taxon>
    </lineage>
</organism>
<keyword evidence="8" id="KW-1185">Reference proteome</keyword>
<dbReference type="GO" id="GO:0012505">
    <property type="term" value="C:endomembrane system"/>
    <property type="evidence" value="ECO:0007669"/>
    <property type="project" value="UniProtKB-SubCell"/>
</dbReference>
<evidence type="ECO:0000313" key="8">
    <source>
        <dbReference type="Proteomes" id="UP000053424"/>
    </source>
</evidence>
<feature type="transmembrane region" description="Helical" evidence="6">
    <location>
        <begin position="300"/>
        <end position="320"/>
    </location>
</feature>
<gene>
    <name evidence="7" type="ORF">M413DRAFT_438270</name>
</gene>
<evidence type="ECO:0000256" key="5">
    <source>
        <dbReference type="SAM" id="MobiDB-lite"/>
    </source>
</evidence>
<dbReference type="HOGENOM" id="CLU_062849_0_0_1"/>
<proteinExistence type="predicted"/>
<dbReference type="OrthoDB" id="3363151at2759"/>
<reference evidence="8" key="2">
    <citation type="submission" date="2015-01" db="EMBL/GenBank/DDBJ databases">
        <title>Evolutionary Origins and Diversification of the Mycorrhizal Mutualists.</title>
        <authorList>
            <consortium name="DOE Joint Genome Institute"/>
            <consortium name="Mycorrhizal Genomics Consortium"/>
            <person name="Kohler A."/>
            <person name="Kuo A."/>
            <person name="Nagy L.G."/>
            <person name="Floudas D."/>
            <person name="Copeland A."/>
            <person name="Barry K.W."/>
            <person name="Cichocki N."/>
            <person name="Veneault-Fourrey C."/>
            <person name="LaButti K."/>
            <person name="Lindquist E.A."/>
            <person name="Lipzen A."/>
            <person name="Lundell T."/>
            <person name="Morin E."/>
            <person name="Murat C."/>
            <person name="Riley R."/>
            <person name="Ohm R."/>
            <person name="Sun H."/>
            <person name="Tunlid A."/>
            <person name="Henrissat B."/>
            <person name="Grigoriev I.V."/>
            <person name="Hibbett D.S."/>
            <person name="Martin F."/>
        </authorList>
    </citation>
    <scope>NUCLEOTIDE SEQUENCE [LARGE SCALE GENOMIC DNA]</scope>
    <source>
        <strain evidence="8">h7</strain>
    </source>
</reference>
<dbReference type="Pfam" id="PF10332">
    <property type="entry name" value="DUF2418"/>
    <property type="match status" value="1"/>
</dbReference>
<evidence type="ECO:0000256" key="1">
    <source>
        <dbReference type="ARBA" id="ARBA00004127"/>
    </source>
</evidence>
<dbReference type="InterPro" id="IPR018819">
    <property type="entry name" value="Nur1/Mug154"/>
</dbReference>
<dbReference type="AlphaFoldDB" id="A0A0C3CYA6"/>
<comment type="subcellular location">
    <subcellularLocation>
        <location evidence="1">Endomembrane system</location>
        <topology evidence="1">Multi-pass membrane protein</topology>
    </subcellularLocation>
</comment>
<evidence type="ECO:0000256" key="6">
    <source>
        <dbReference type="SAM" id="Phobius"/>
    </source>
</evidence>
<dbReference type="GO" id="GO:0043007">
    <property type="term" value="P:maintenance of rDNA"/>
    <property type="evidence" value="ECO:0007669"/>
    <property type="project" value="TreeGrafter"/>
</dbReference>
<protein>
    <recommendedName>
        <fullName evidence="9">Nuclear rim protein 1</fullName>
    </recommendedName>
</protein>
<dbReference type="GO" id="GO:0007096">
    <property type="term" value="P:regulation of exit from mitosis"/>
    <property type="evidence" value="ECO:0007669"/>
    <property type="project" value="TreeGrafter"/>
</dbReference>
<evidence type="ECO:0000256" key="2">
    <source>
        <dbReference type="ARBA" id="ARBA00022692"/>
    </source>
</evidence>
<accession>A0A0C3CYA6</accession>
<feature type="region of interest" description="Disordered" evidence="5">
    <location>
        <begin position="1"/>
        <end position="89"/>
    </location>
</feature>
<evidence type="ECO:0000256" key="3">
    <source>
        <dbReference type="ARBA" id="ARBA00022989"/>
    </source>
</evidence>
<dbReference type="EMBL" id="KN831768">
    <property type="protein sequence ID" value="KIM49109.1"/>
    <property type="molecule type" value="Genomic_DNA"/>
</dbReference>
<sequence>MALRRFAHENNAAAPPRSPEGRTPPSPMNGFSPSTPRRSFGIHRSPADTPSISSSVPFDWDAARSRAPPPYSTPVRGRKSIGTATPSGTPRKAIIRKKGIIERIRNIPSTIAFEIALFPHNVPLPTPKTTARIIGGSIHVVHFFLMASRDSEEGWDAVAGIKRSSWFDWTTPITLLLVSFSILNTYNLATRTRSYKFHRRKDPLASPHAKFVVTNLDLEPVAQPSLSRRLRTDLWYGYSYFWRFLLGLQPPNKGTSPKEKTSRVQQLEIWEPSEMELELFSIYSPAHALLWLAIASSNWLLSLLIMVLIGVQLNVLVHAYSQLIKDKQIIASETMKEYNDVFVNPRINPIRRDVAVMTHQSEVVNVWEE</sequence>
<dbReference type="PANTHER" id="PTHR28293:SF1">
    <property type="entry name" value="NUCLEAR RIM PROTEIN 1"/>
    <property type="match status" value="1"/>
</dbReference>
<evidence type="ECO:0000313" key="7">
    <source>
        <dbReference type="EMBL" id="KIM49109.1"/>
    </source>
</evidence>
<dbReference type="STRING" id="686832.A0A0C3CYA6"/>
<feature type="compositionally biased region" description="Pro residues" evidence="5">
    <location>
        <begin position="16"/>
        <end position="27"/>
    </location>
</feature>
<reference evidence="7 8" key="1">
    <citation type="submission" date="2014-04" db="EMBL/GenBank/DDBJ databases">
        <authorList>
            <consortium name="DOE Joint Genome Institute"/>
            <person name="Kuo A."/>
            <person name="Gay G."/>
            <person name="Dore J."/>
            <person name="Kohler A."/>
            <person name="Nagy L.G."/>
            <person name="Floudas D."/>
            <person name="Copeland A."/>
            <person name="Barry K.W."/>
            <person name="Cichocki N."/>
            <person name="Veneault-Fourrey C."/>
            <person name="LaButti K."/>
            <person name="Lindquist E.A."/>
            <person name="Lipzen A."/>
            <person name="Lundell T."/>
            <person name="Morin E."/>
            <person name="Murat C."/>
            <person name="Sun H."/>
            <person name="Tunlid A."/>
            <person name="Henrissat B."/>
            <person name="Grigoriev I.V."/>
            <person name="Hibbett D.S."/>
            <person name="Martin F."/>
            <person name="Nordberg H.P."/>
            <person name="Cantor M.N."/>
            <person name="Hua S.X."/>
        </authorList>
    </citation>
    <scope>NUCLEOTIDE SEQUENCE [LARGE SCALE GENOMIC DNA]</scope>
    <source>
        <strain evidence="8">h7</strain>
    </source>
</reference>
<evidence type="ECO:0008006" key="9">
    <source>
        <dbReference type="Google" id="ProtNLM"/>
    </source>
</evidence>